<proteinExistence type="predicted"/>
<dbReference type="EMBL" id="BAABDI010000053">
    <property type="protein sequence ID" value="GAA3992956.1"/>
    <property type="molecule type" value="Genomic_DNA"/>
</dbReference>
<dbReference type="RefSeq" id="WP_345127599.1">
    <property type="nucleotide sequence ID" value="NZ_BAABDI010000053.1"/>
</dbReference>
<dbReference type="Pfam" id="PF16289">
    <property type="entry name" value="PIN_12"/>
    <property type="match status" value="1"/>
</dbReference>
<dbReference type="Proteomes" id="UP001501556">
    <property type="component" value="Unassembled WGS sequence"/>
</dbReference>
<evidence type="ECO:0000259" key="1">
    <source>
        <dbReference type="Pfam" id="PF16289"/>
    </source>
</evidence>
<name>A0ABP7R5S4_9BACT</name>
<feature type="domain" description="DUF4935" evidence="1">
    <location>
        <begin position="3"/>
        <end position="171"/>
    </location>
</feature>
<dbReference type="SUPFAM" id="SSF88723">
    <property type="entry name" value="PIN domain-like"/>
    <property type="match status" value="1"/>
</dbReference>
<gene>
    <name evidence="2" type="ORF">GCM10022407_41610</name>
</gene>
<organism evidence="2 3">
    <name type="scientific">Hymenobacter antarcticus</name>
    <dbReference type="NCBI Taxonomy" id="486270"/>
    <lineage>
        <taxon>Bacteria</taxon>
        <taxon>Pseudomonadati</taxon>
        <taxon>Bacteroidota</taxon>
        <taxon>Cytophagia</taxon>
        <taxon>Cytophagales</taxon>
        <taxon>Hymenobacteraceae</taxon>
        <taxon>Hymenobacter</taxon>
    </lineage>
</organism>
<accession>A0ABP7R5S4</accession>
<dbReference type="InterPro" id="IPR032557">
    <property type="entry name" value="DUF4935"/>
</dbReference>
<keyword evidence="3" id="KW-1185">Reference proteome</keyword>
<sequence>MNVFVESNFLLELAFQQEHHAACERILAGAVAGRYSLHVPQYALTEVFQTLHRRAAERIDYQQYFLKQIDQHQREAEFDAAEVDQLVRLLNDLLTTRTATQASRLFSLAQRLAAEAPGPPLTAAVLLEAPMLQATHGLGVQDALVYASVLAGLRALPRGPKLFVTRNDNDFRKPAIIEELRGFDCKLLANFSGAADMLELGNVIPANPAE</sequence>
<comment type="caution">
    <text evidence="2">The sequence shown here is derived from an EMBL/GenBank/DDBJ whole genome shotgun (WGS) entry which is preliminary data.</text>
</comment>
<evidence type="ECO:0000313" key="3">
    <source>
        <dbReference type="Proteomes" id="UP001501556"/>
    </source>
</evidence>
<protein>
    <recommendedName>
        <fullName evidence="1">DUF4935 domain-containing protein</fullName>
    </recommendedName>
</protein>
<evidence type="ECO:0000313" key="2">
    <source>
        <dbReference type="EMBL" id="GAA3992956.1"/>
    </source>
</evidence>
<dbReference type="InterPro" id="IPR029060">
    <property type="entry name" value="PIN-like_dom_sf"/>
</dbReference>
<reference evidence="3" key="1">
    <citation type="journal article" date="2019" name="Int. J. Syst. Evol. Microbiol.">
        <title>The Global Catalogue of Microorganisms (GCM) 10K type strain sequencing project: providing services to taxonomists for standard genome sequencing and annotation.</title>
        <authorList>
            <consortium name="The Broad Institute Genomics Platform"/>
            <consortium name="The Broad Institute Genome Sequencing Center for Infectious Disease"/>
            <person name="Wu L."/>
            <person name="Ma J."/>
        </authorList>
    </citation>
    <scope>NUCLEOTIDE SEQUENCE [LARGE SCALE GENOMIC DNA]</scope>
    <source>
        <strain evidence="3">JCM 17217</strain>
    </source>
</reference>